<dbReference type="EMBL" id="JBHSBN010000057">
    <property type="protein sequence ID" value="MFC4110758.1"/>
    <property type="molecule type" value="Genomic_DNA"/>
</dbReference>
<reference evidence="2" key="1">
    <citation type="journal article" date="2019" name="Int. J. Syst. Evol. Microbiol.">
        <title>The Global Catalogue of Microorganisms (GCM) 10K type strain sequencing project: providing services to taxonomists for standard genome sequencing and annotation.</title>
        <authorList>
            <consortium name="The Broad Institute Genomics Platform"/>
            <consortium name="The Broad Institute Genome Sequencing Center for Infectious Disease"/>
            <person name="Wu L."/>
            <person name="Ma J."/>
        </authorList>
    </citation>
    <scope>NUCLEOTIDE SEQUENCE [LARGE SCALE GENOMIC DNA]</scope>
    <source>
        <strain evidence="2">2902at01</strain>
    </source>
</reference>
<comment type="caution">
    <text evidence="1">The sequence shown here is derived from an EMBL/GenBank/DDBJ whole genome shotgun (WGS) entry which is preliminary data.</text>
</comment>
<name>A0ABV8KXP6_9ACTN</name>
<gene>
    <name evidence="1" type="ORF">ACFOX0_33210</name>
</gene>
<sequence length="102" mass="11330">MPDEIRVEPAVLDAGALAMVDLRETLLKDVTDVTPETEQAARDLAGWSTALAVENLLWFWRDDLRKLAAQFESGTDGLRGCARDYRQTDHASAEHFRAAGGW</sequence>
<keyword evidence="2" id="KW-1185">Reference proteome</keyword>
<evidence type="ECO:0000313" key="1">
    <source>
        <dbReference type="EMBL" id="MFC4110758.1"/>
    </source>
</evidence>
<dbReference type="RefSeq" id="WP_377553474.1">
    <property type="nucleotide sequence ID" value="NZ_JBHSBN010000057.1"/>
</dbReference>
<organism evidence="1 2">
    <name type="scientific">Micromonospora zhanjiangensis</name>
    <dbReference type="NCBI Taxonomy" id="1522057"/>
    <lineage>
        <taxon>Bacteria</taxon>
        <taxon>Bacillati</taxon>
        <taxon>Actinomycetota</taxon>
        <taxon>Actinomycetes</taxon>
        <taxon>Micromonosporales</taxon>
        <taxon>Micromonosporaceae</taxon>
        <taxon>Micromonospora</taxon>
    </lineage>
</organism>
<evidence type="ECO:0008006" key="3">
    <source>
        <dbReference type="Google" id="ProtNLM"/>
    </source>
</evidence>
<accession>A0ABV8KXP6</accession>
<dbReference type="Proteomes" id="UP001595868">
    <property type="component" value="Unassembled WGS sequence"/>
</dbReference>
<protein>
    <recommendedName>
        <fullName evidence="3">Excreted virulence factor EspC, type VII ESX diderm</fullName>
    </recommendedName>
</protein>
<evidence type="ECO:0000313" key="2">
    <source>
        <dbReference type="Proteomes" id="UP001595868"/>
    </source>
</evidence>
<proteinExistence type="predicted"/>